<sequence length="203" mass="23145">MNVSRLWRHIKKRLRRKKSWLTLAVLFVTVIAILGIADNRSNQDAVQVWDPGASNLEESVYDVWLENQYVCGEDRQSLGQMSAVQVEQFAAEHPDWQLTRSGSEIRFVQQIDDLSPYCKSNAYFGVDQGGHLSLFDGRPEEDKVLQTFFQLNVEYLESSLPSETVKQLYAGIKVNDFAEYNSVLSTFSDYAVEDAEKVLKPAL</sequence>
<organism evidence="3 4">
    <name type="scientific">Xylanibacillus composti</name>
    <dbReference type="NCBI Taxonomy" id="1572762"/>
    <lineage>
        <taxon>Bacteria</taxon>
        <taxon>Bacillati</taxon>
        <taxon>Bacillota</taxon>
        <taxon>Bacilli</taxon>
        <taxon>Bacillales</taxon>
        <taxon>Paenibacillaceae</taxon>
        <taxon>Xylanibacillus</taxon>
    </lineage>
</organism>
<feature type="transmembrane region" description="Helical" evidence="1">
    <location>
        <begin position="20"/>
        <end position="37"/>
    </location>
</feature>
<protein>
    <recommendedName>
        <fullName evidence="2">Bypass of forespore C C-terminal domain-containing protein</fullName>
    </recommendedName>
</protein>
<feature type="domain" description="Bypass of forespore C C-terminal" evidence="2">
    <location>
        <begin position="112"/>
        <end position="188"/>
    </location>
</feature>
<dbReference type="Proteomes" id="UP000677918">
    <property type="component" value="Unassembled WGS sequence"/>
</dbReference>
<dbReference type="InterPro" id="IPR015050">
    <property type="entry name" value="BofC_C"/>
</dbReference>
<proteinExistence type="predicted"/>
<evidence type="ECO:0000256" key="1">
    <source>
        <dbReference type="SAM" id="Phobius"/>
    </source>
</evidence>
<comment type="caution">
    <text evidence="3">The sequence shown here is derived from an EMBL/GenBank/DDBJ whole genome shotgun (WGS) entry which is preliminary data.</text>
</comment>
<dbReference type="RefSeq" id="WP_244865177.1">
    <property type="nucleotide sequence ID" value="NZ_BOVK01000041.1"/>
</dbReference>
<dbReference type="AlphaFoldDB" id="A0A8J4H390"/>
<keyword evidence="1" id="KW-0472">Membrane</keyword>
<dbReference type="Gene3D" id="3.30.70.1740">
    <property type="entry name" value="Bypass-of-forespore C, C-terminal domain"/>
    <property type="match status" value="1"/>
</dbReference>
<gene>
    <name evidence="3" type="ORF">XYCOK13_29770</name>
</gene>
<keyword evidence="4" id="KW-1185">Reference proteome</keyword>
<evidence type="ECO:0000259" key="2">
    <source>
        <dbReference type="Pfam" id="PF08955"/>
    </source>
</evidence>
<dbReference type="InterPro" id="IPR038117">
    <property type="entry name" value="BofC_C_sf"/>
</dbReference>
<dbReference type="Pfam" id="PF08955">
    <property type="entry name" value="BofC_C"/>
    <property type="match status" value="1"/>
</dbReference>
<keyword evidence="1" id="KW-0812">Transmembrane</keyword>
<accession>A0A8J4H390</accession>
<name>A0A8J4H390_9BACL</name>
<keyword evidence="1" id="KW-1133">Transmembrane helix</keyword>
<dbReference type="EMBL" id="BOVK01000041">
    <property type="protein sequence ID" value="GIQ70153.1"/>
    <property type="molecule type" value="Genomic_DNA"/>
</dbReference>
<evidence type="ECO:0000313" key="3">
    <source>
        <dbReference type="EMBL" id="GIQ70153.1"/>
    </source>
</evidence>
<reference evidence="3" key="1">
    <citation type="submission" date="2021-04" db="EMBL/GenBank/DDBJ databases">
        <title>Draft genome sequence of Xylanibacillus composti strain K13.</title>
        <authorList>
            <person name="Uke A."/>
            <person name="Chhe C."/>
            <person name="Baramee S."/>
            <person name="Kosugi A."/>
        </authorList>
    </citation>
    <scope>NUCLEOTIDE SEQUENCE</scope>
    <source>
        <strain evidence="3">K13</strain>
    </source>
</reference>
<evidence type="ECO:0000313" key="4">
    <source>
        <dbReference type="Proteomes" id="UP000677918"/>
    </source>
</evidence>